<keyword evidence="4" id="KW-0812">Transmembrane</keyword>
<feature type="domain" description="Methyl-accepting transducer" evidence="5">
    <location>
        <begin position="270"/>
        <end position="499"/>
    </location>
</feature>
<dbReference type="PANTHER" id="PTHR43531">
    <property type="entry name" value="PROTEIN ICFG"/>
    <property type="match status" value="1"/>
</dbReference>
<name>A0A1S2NFL4_9BURK</name>
<dbReference type="RefSeq" id="WP_005668332.1">
    <property type="nucleotide sequence ID" value="NZ_DAMCQJ010000002.1"/>
</dbReference>
<feature type="domain" description="HAMP" evidence="6">
    <location>
        <begin position="213"/>
        <end position="265"/>
    </location>
</feature>
<dbReference type="InterPro" id="IPR047347">
    <property type="entry name" value="YvaQ-like_sensor"/>
</dbReference>
<dbReference type="GO" id="GO:0006935">
    <property type="term" value="P:chemotaxis"/>
    <property type="evidence" value="ECO:0007669"/>
    <property type="project" value="InterPro"/>
</dbReference>
<dbReference type="PRINTS" id="PR00260">
    <property type="entry name" value="CHEMTRNSDUCR"/>
</dbReference>
<gene>
    <name evidence="7" type="ORF">LO55_425</name>
</gene>
<dbReference type="AlphaFoldDB" id="A0A1S2NFL4"/>
<dbReference type="SMART" id="SM00304">
    <property type="entry name" value="HAMP"/>
    <property type="match status" value="1"/>
</dbReference>
<feature type="transmembrane region" description="Helical" evidence="4">
    <location>
        <begin position="190"/>
        <end position="211"/>
    </location>
</feature>
<comment type="caution">
    <text evidence="7">The sequence shown here is derived from an EMBL/GenBank/DDBJ whole genome shotgun (WGS) entry which is preliminary data.</text>
</comment>
<evidence type="ECO:0000256" key="3">
    <source>
        <dbReference type="PROSITE-ProRule" id="PRU00284"/>
    </source>
</evidence>
<dbReference type="Pfam" id="PF00015">
    <property type="entry name" value="MCPsignal"/>
    <property type="match status" value="1"/>
</dbReference>
<dbReference type="InterPro" id="IPR003660">
    <property type="entry name" value="HAMP_dom"/>
</dbReference>
<comment type="subcellular location">
    <subcellularLocation>
        <location evidence="1">Membrane</location>
    </subcellularLocation>
</comment>
<dbReference type="SMART" id="SM00283">
    <property type="entry name" value="MA"/>
    <property type="match status" value="1"/>
</dbReference>
<dbReference type="InterPro" id="IPR004090">
    <property type="entry name" value="Chemotax_Me-accpt_rcpt"/>
</dbReference>
<dbReference type="GO" id="GO:0004888">
    <property type="term" value="F:transmembrane signaling receptor activity"/>
    <property type="evidence" value="ECO:0007669"/>
    <property type="project" value="InterPro"/>
</dbReference>
<accession>A0A1S2NFL4</accession>
<evidence type="ECO:0000256" key="1">
    <source>
        <dbReference type="ARBA" id="ARBA00004370"/>
    </source>
</evidence>
<organism evidence="7 8">
    <name type="scientific">Massilia timonae</name>
    <dbReference type="NCBI Taxonomy" id="47229"/>
    <lineage>
        <taxon>Bacteria</taxon>
        <taxon>Pseudomonadati</taxon>
        <taxon>Pseudomonadota</taxon>
        <taxon>Betaproteobacteria</taxon>
        <taxon>Burkholderiales</taxon>
        <taxon>Oxalobacteraceae</taxon>
        <taxon>Telluria group</taxon>
        <taxon>Massilia</taxon>
    </lineage>
</organism>
<evidence type="ECO:0000259" key="6">
    <source>
        <dbReference type="PROSITE" id="PS50885"/>
    </source>
</evidence>
<dbReference type="InterPro" id="IPR004089">
    <property type="entry name" value="MCPsignal_dom"/>
</dbReference>
<sequence>MAIENIKLRSLLFGGFATLLAAMLILVGIGLIQTKKAEDLTDRLTTESMERLAMLQEWQAIIETNAARTIAAIKMADAADEKYFLDDIASSSKRSDVLHKGLIESLKDDAAAMALFDKVDEQREGYRAARKSVLEKKAAGDDEAVREFLAKDMLPRVKSYIESLRAIVEYQKKVVEADAQSIDDGFKTSLNLQLTLAAIALVAGAAFAWWIGRRITAPLEEAVAVAQTVATGDLSSRIVAQGSNETGVLMGALKDMNDNLVGIVGQVRSGTETIVEAADQISAGNLELSSRTEQQAGALEETASSMEELTSTVKQNADNAREANALAQTASQVAGRGGETVGRVVQTMDAINDSSKKIVDIISVIDGIAFQTNILALNAAVEAARAGEQGRGFAVVASEVRNLAQRSAAAAKEIKTLIGDSSAKVEEGSRLVSDAGATMQEIVDSIGRVTAIMSGIAMASQEQSAGIEQVNQAIAQMDQVTQQNAALVEEAAAASTSMREQAQLLAQLVSTFRFEPEAAAGRPALKNAGRPALAMRQAA</sequence>
<dbReference type="FunFam" id="1.10.287.950:FF:000001">
    <property type="entry name" value="Methyl-accepting chemotaxis sensory transducer"/>
    <property type="match status" value="1"/>
</dbReference>
<keyword evidence="4" id="KW-1133">Transmembrane helix</keyword>
<comment type="similarity">
    <text evidence="2">Belongs to the methyl-accepting chemotaxis (MCP) protein family.</text>
</comment>
<keyword evidence="3" id="KW-0807">Transducer</keyword>
<evidence type="ECO:0000259" key="5">
    <source>
        <dbReference type="PROSITE" id="PS50111"/>
    </source>
</evidence>
<dbReference type="Pfam" id="PF12729">
    <property type="entry name" value="4HB_MCP_1"/>
    <property type="match status" value="1"/>
</dbReference>
<proteinExistence type="inferred from homology"/>
<dbReference type="InterPro" id="IPR024478">
    <property type="entry name" value="HlyB_4HB_MCP"/>
</dbReference>
<dbReference type="EMBL" id="JRYB01000001">
    <property type="protein sequence ID" value="OIJ43633.1"/>
    <property type="molecule type" value="Genomic_DNA"/>
</dbReference>
<dbReference type="Proteomes" id="UP000180246">
    <property type="component" value="Unassembled WGS sequence"/>
</dbReference>
<protein>
    <submittedName>
        <fullName evidence="7">Methyl-accepting chemotaxis (MCP) signaling domain protein</fullName>
    </submittedName>
</protein>
<dbReference type="CDD" id="cd19411">
    <property type="entry name" value="MCP2201-like_sensor"/>
    <property type="match status" value="1"/>
</dbReference>
<evidence type="ECO:0000313" key="8">
    <source>
        <dbReference type="Proteomes" id="UP000180246"/>
    </source>
</evidence>
<dbReference type="PANTHER" id="PTHR43531:SF5">
    <property type="entry name" value="METHYL-ACCEPTING CHEMOTAXIS PROTEIN III"/>
    <property type="match status" value="1"/>
</dbReference>
<evidence type="ECO:0000256" key="4">
    <source>
        <dbReference type="SAM" id="Phobius"/>
    </source>
</evidence>
<reference evidence="7 8" key="1">
    <citation type="submission" date="2014-10" db="EMBL/GenBank/DDBJ databases">
        <authorList>
            <person name="Seo M.-J."/>
            <person name="Seok Y.J."/>
            <person name="Cha I.-T."/>
        </authorList>
    </citation>
    <scope>NUCLEOTIDE SEQUENCE [LARGE SCALE GENOMIC DNA]</scope>
    <source>
        <strain evidence="7 8">NEU</strain>
    </source>
</reference>
<dbReference type="GO" id="GO:0007165">
    <property type="term" value="P:signal transduction"/>
    <property type="evidence" value="ECO:0007669"/>
    <property type="project" value="UniProtKB-KW"/>
</dbReference>
<evidence type="ECO:0000256" key="2">
    <source>
        <dbReference type="ARBA" id="ARBA00029447"/>
    </source>
</evidence>
<dbReference type="PROSITE" id="PS50885">
    <property type="entry name" value="HAMP"/>
    <property type="match status" value="1"/>
</dbReference>
<feature type="transmembrane region" description="Helical" evidence="4">
    <location>
        <begin position="12"/>
        <end position="32"/>
    </location>
</feature>
<keyword evidence="4" id="KW-0472">Membrane</keyword>
<dbReference type="CDD" id="cd06225">
    <property type="entry name" value="HAMP"/>
    <property type="match status" value="1"/>
</dbReference>
<dbReference type="GO" id="GO:0005886">
    <property type="term" value="C:plasma membrane"/>
    <property type="evidence" value="ECO:0007669"/>
    <property type="project" value="TreeGrafter"/>
</dbReference>
<dbReference type="Gene3D" id="1.10.287.950">
    <property type="entry name" value="Methyl-accepting chemotaxis protein"/>
    <property type="match status" value="1"/>
</dbReference>
<dbReference type="SUPFAM" id="SSF58104">
    <property type="entry name" value="Methyl-accepting chemotaxis protein (MCP) signaling domain"/>
    <property type="match status" value="1"/>
</dbReference>
<dbReference type="CDD" id="cd11386">
    <property type="entry name" value="MCP_signal"/>
    <property type="match status" value="1"/>
</dbReference>
<dbReference type="InterPro" id="IPR051310">
    <property type="entry name" value="MCP_chemotaxis"/>
</dbReference>
<dbReference type="Pfam" id="PF00672">
    <property type="entry name" value="HAMP"/>
    <property type="match status" value="1"/>
</dbReference>
<evidence type="ECO:0000313" key="7">
    <source>
        <dbReference type="EMBL" id="OIJ43633.1"/>
    </source>
</evidence>
<dbReference type="PROSITE" id="PS50111">
    <property type="entry name" value="CHEMOTAXIS_TRANSDUC_2"/>
    <property type="match status" value="1"/>
</dbReference>